<dbReference type="RefSeq" id="WP_217335104.1">
    <property type="nucleotide sequence ID" value="NZ_JAHQZT010000011.1"/>
</dbReference>
<name>A0ABS6MBI6_9GAMM</name>
<organism evidence="2 3">
    <name type="scientific">Marinobacterium weihaiense</name>
    <dbReference type="NCBI Taxonomy" id="2851016"/>
    <lineage>
        <taxon>Bacteria</taxon>
        <taxon>Pseudomonadati</taxon>
        <taxon>Pseudomonadota</taxon>
        <taxon>Gammaproteobacteria</taxon>
        <taxon>Oceanospirillales</taxon>
        <taxon>Oceanospirillaceae</taxon>
        <taxon>Marinobacterium</taxon>
    </lineage>
</organism>
<keyword evidence="3" id="KW-1185">Reference proteome</keyword>
<dbReference type="CDD" id="cd04301">
    <property type="entry name" value="NAT_SF"/>
    <property type="match status" value="1"/>
</dbReference>
<protein>
    <submittedName>
        <fullName evidence="2">GNAT family N-acetyltransferase</fullName>
        <ecNumber evidence="2">2.3.1.-</ecNumber>
    </submittedName>
</protein>
<keyword evidence="2" id="KW-0012">Acyltransferase</keyword>
<accession>A0ABS6MBI6</accession>
<dbReference type="InterPro" id="IPR000182">
    <property type="entry name" value="GNAT_dom"/>
</dbReference>
<dbReference type="EC" id="2.3.1.-" evidence="2"/>
<dbReference type="Pfam" id="PF13673">
    <property type="entry name" value="Acetyltransf_10"/>
    <property type="match status" value="1"/>
</dbReference>
<dbReference type="PROSITE" id="PS51186">
    <property type="entry name" value="GNAT"/>
    <property type="match status" value="1"/>
</dbReference>
<feature type="domain" description="N-acetyltransferase" evidence="1">
    <location>
        <begin position="2"/>
        <end position="139"/>
    </location>
</feature>
<evidence type="ECO:0000259" key="1">
    <source>
        <dbReference type="PROSITE" id="PS51186"/>
    </source>
</evidence>
<dbReference type="InterPro" id="IPR039143">
    <property type="entry name" value="GNPNAT1-like"/>
</dbReference>
<evidence type="ECO:0000313" key="3">
    <source>
        <dbReference type="Proteomes" id="UP000755551"/>
    </source>
</evidence>
<proteinExistence type="predicted"/>
<sequence length="139" mass="15221">MIEIMRVPYEGEYQAAIRAIREVVFIEEQKVPPVLEFDGLDATAVQVLARVDGESVGTGRVLDDGHIGRIAVLKAHRGIGLGAAIVRALTDAAFQAGHERVYLGAQTHAIGFYETLGFVAYGEAFMDAGIPHRHMEKYR</sequence>
<comment type="caution">
    <text evidence="2">The sequence shown here is derived from an EMBL/GenBank/DDBJ whole genome shotgun (WGS) entry which is preliminary data.</text>
</comment>
<evidence type="ECO:0000313" key="2">
    <source>
        <dbReference type="EMBL" id="MBV0933682.1"/>
    </source>
</evidence>
<dbReference type="PANTHER" id="PTHR13355">
    <property type="entry name" value="GLUCOSAMINE 6-PHOSPHATE N-ACETYLTRANSFERASE"/>
    <property type="match status" value="1"/>
</dbReference>
<gene>
    <name evidence="2" type="ORF">KTN04_10065</name>
</gene>
<dbReference type="Proteomes" id="UP000755551">
    <property type="component" value="Unassembled WGS sequence"/>
</dbReference>
<reference evidence="2 3" key="1">
    <citation type="submission" date="2021-06" db="EMBL/GenBank/DDBJ databases">
        <title>Bacterium isolated from marine sediment.</title>
        <authorList>
            <person name="Zhu K.-L."/>
            <person name="Du Z.-J."/>
            <person name="Liang Q.-Y."/>
        </authorList>
    </citation>
    <scope>NUCLEOTIDE SEQUENCE [LARGE SCALE GENOMIC DNA]</scope>
    <source>
        <strain evidence="2 3">A346</strain>
    </source>
</reference>
<dbReference type="GO" id="GO:0016746">
    <property type="term" value="F:acyltransferase activity"/>
    <property type="evidence" value="ECO:0007669"/>
    <property type="project" value="UniProtKB-KW"/>
</dbReference>
<keyword evidence="2" id="KW-0808">Transferase</keyword>
<dbReference type="PANTHER" id="PTHR13355:SF11">
    <property type="entry name" value="GLUCOSAMINE 6-PHOSPHATE N-ACETYLTRANSFERASE"/>
    <property type="match status" value="1"/>
</dbReference>
<dbReference type="EMBL" id="JAHQZT010000011">
    <property type="protein sequence ID" value="MBV0933682.1"/>
    <property type="molecule type" value="Genomic_DNA"/>
</dbReference>